<evidence type="ECO:0000259" key="5">
    <source>
        <dbReference type="Pfam" id="PF04542"/>
    </source>
</evidence>
<feature type="domain" description="RNA polymerase sigma-70 region 2" evidence="5">
    <location>
        <begin position="25"/>
        <end position="91"/>
    </location>
</feature>
<dbReference type="CDD" id="cd06171">
    <property type="entry name" value="Sigma70_r4"/>
    <property type="match status" value="1"/>
</dbReference>
<dbReference type="Pfam" id="PF08281">
    <property type="entry name" value="Sigma70_r4_2"/>
    <property type="match status" value="1"/>
</dbReference>
<comment type="similarity">
    <text evidence="1">Belongs to the sigma-70 factor family. ECF subfamily.</text>
</comment>
<dbReference type="InterPro" id="IPR036388">
    <property type="entry name" value="WH-like_DNA-bd_sf"/>
</dbReference>
<dbReference type="OrthoDB" id="711087at2"/>
<dbReference type="InterPro" id="IPR039425">
    <property type="entry name" value="RNA_pol_sigma-70-like"/>
</dbReference>
<dbReference type="AlphaFoldDB" id="A0A5C6LKN4"/>
<dbReference type="InterPro" id="IPR013325">
    <property type="entry name" value="RNA_pol_sigma_r2"/>
</dbReference>
<sequence length="198" mass="22925">MASSPLTDILLHDWLTGDDSHFRPLFEHYFPRLKRYAAGFSGDAVTGEELAMNVLLKVWQQKERISTVKDFDSYLFTMMRHEVISMIRQRKTITDSLTDSTAETPAPENINDTISYRELLRRYRQCLEKLPPRRREAFILNREKGMSYAEIAAALNVSIFTVQNHIASSLKFMRAELDDYADFLPVLLLLAVPMLTVY</sequence>
<proteinExistence type="inferred from homology"/>
<dbReference type="InterPro" id="IPR014284">
    <property type="entry name" value="RNA_pol_sigma-70_dom"/>
</dbReference>
<dbReference type="GO" id="GO:0003677">
    <property type="term" value="F:DNA binding"/>
    <property type="evidence" value="ECO:0007669"/>
    <property type="project" value="InterPro"/>
</dbReference>
<dbReference type="SUPFAM" id="SSF88946">
    <property type="entry name" value="Sigma2 domain of RNA polymerase sigma factors"/>
    <property type="match status" value="1"/>
</dbReference>
<evidence type="ECO:0000256" key="4">
    <source>
        <dbReference type="ARBA" id="ARBA00023163"/>
    </source>
</evidence>
<keyword evidence="2" id="KW-0805">Transcription regulation</keyword>
<dbReference type="PANTHER" id="PTHR43133">
    <property type="entry name" value="RNA POLYMERASE ECF-TYPE SIGMA FACTO"/>
    <property type="match status" value="1"/>
</dbReference>
<comment type="caution">
    <text evidence="7">The sequence shown here is derived from an EMBL/GenBank/DDBJ whole genome shotgun (WGS) entry which is preliminary data.</text>
</comment>
<protein>
    <submittedName>
        <fullName evidence="7">RNA polymerase sigma-70 factor</fullName>
    </submittedName>
</protein>
<dbReference type="SUPFAM" id="SSF88659">
    <property type="entry name" value="Sigma3 and sigma4 domains of RNA polymerase sigma factors"/>
    <property type="match status" value="1"/>
</dbReference>
<organism evidence="7 8">
    <name type="scientific">Chitinophaga pinensis</name>
    <dbReference type="NCBI Taxonomy" id="79329"/>
    <lineage>
        <taxon>Bacteria</taxon>
        <taxon>Pseudomonadati</taxon>
        <taxon>Bacteroidota</taxon>
        <taxon>Chitinophagia</taxon>
        <taxon>Chitinophagales</taxon>
        <taxon>Chitinophagaceae</taxon>
        <taxon>Chitinophaga</taxon>
    </lineage>
</organism>
<dbReference type="InterPro" id="IPR007627">
    <property type="entry name" value="RNA_pol_sigma70_r2"/>
</dbReference>
<gene>
    <name evidence="7" type="ORF">FEF09_24825</name>
</gene>
<evidence type="ECO:0000313" key="7">
    <source>
        <dbReference type="EMBL" id="TWV95101.1"/>
    </source>
</evidence>
<keyword evidence="3" id="KW-0731">Sigma factor</keyword>
<dbReference type="GO" id="GO:0006352">
    <property type="term" value="P:DNA-templated transcription initiation"/>
    <property type="evidence" value="ECO:0007669"/>
    <property type="project" value="InterPro"/>
</dbReference>
<dbReference type="GO" id="GO:0016987">
    <property type="term" value="F:sigma factor activity"/>
    <property type="evidence" value="ECO:0007669"/>
    <property type="project" value="UniProtKB-KW"/>
</dbReference>
<dbReference type="Gene3D" id="1.10.10.10">
    <property type="entry name" value="Winged helix-like DNA-binding domain superfamily/Winged helix DNA-binding domain"/>
    <property type="match status" value="1"/>
</dbReference>
<name>A0A5C6LKN4_9BACT</name>
<dbReference type="Proteomes" id="UP000318815">
    <property type="component" value="Unassembled WGS sequence"/>
</dbReference>
<evidence type="ECO:0000256" key="1">
    <source>
        <dbReference type="ARBA" id="ARBA00010641"/>
    </source>
</evidence>
<evidence type="ECO:0000259" key="6">
    <source>
        <dbReference type="Pfam" id="PF08281"/>
    </source>
</evidence>
<dbReference type="Pfam" id="PF04542">
    <property type="entry name" value="Sigma70_r2"/>
    <property type="match status" value="1"/>
</dbReference>
<dbReference type="NCBIfam" id="TIGR02937">
    <property type="entry name" value="sigma70-ECF"/>
    <property type="match status" value="1"/>
</dbReference>
<evidence type="ECO:0000256" key="2">
    <source>
        <dbReference type="ARBA" id="ARBA00023015"/>
    </source>
</evidence>
<dbReference type="PANTHER" id="PTHR43133:SF46">
    <property type="entry name" value="RNA POLYMERASE SIGMA-70 FACTOR ECF SUBFAMILY"/>
    <property type="match status" value="1"/>
</dbReference>
<reference evidence="7 8" key="1">
    <citation type="submission" date="2019-08" db="EMBL/GenBank/DDBJ databases">
        <title>Whole genome sequencing of chitin degrading bacteria Chitinophaga pinensis YS16.</title>
        <authorList>
            <person name="Singh R.P."/>
            <person name="Manchanda G."/>
            <person name="Maurya I.K."/>
            <person name="Joshi N.K."/>
            <person name="Srivastava A.K."/>
        </authorList>
    </citation>
    <scope>NUCLEOTIDE SEQUENCE [LARGE SCALE GENOMIC DNA]</scope>
    <source>
        <strain evidence="7 8">YS-16</strain>
    </source>
</reference>
<dbReference type="Gene3D" id="1.10.1740.10">
    <property type="match status" value="1"/>
</dbReference>
<dbReference type="InterPro" id="IPR013324">
    <property type="entry name" value="RNA_pol_sigma_r3/r4-like"/>
</dbReference>
<keyword evidence="8" id="KW-1185">Reference proteome</keyword>
<dbReference type="InterPro" id="IPR013249">
    <property type="entry name" value="RNA_pol_sigma70_r4_t2"/>
</dbReference>
<dbReference type="NCBIfam" id="TIGR02985">
    <property type="entry name" value="Sig70_bacteroi1"/>
    <property type="match status" value="1"/>
</dbReference>
<accession>A0A5C6LKN4</accession>
<dbReference type="RefSeq" id="WP_146307619.1">
    <property type="nucleotide sequence ID" value="NZ_VOHS01000042.1"/>
</dbReference>
<evidence type="ECO:0000313" key="8">
    <source>
        <dbReference type="Proteomes" id="UP000318815"/>
    </source>
</evidence>
<dbReference type="InterPro" id="IPR014327">
    <property type="entry name" value="RNA_pol_sigma70_bacteroid"/>
</dbReference>
<keyword evidence="4" id="KW-0804">Transcription</keyword>
<evidence type="ECO:0000256" key="3">
    <source>
        <dbReference type="ARBA" id="ARBA00023082"/>
    </source>
</evidence>
<dbReference type="EMBL" id="VOHS01000042">
    <property type="protein sequence ID" value="TWV95101.1"/>
    <property type="molecule type" value="Genomic_DNA"/>
</dbReference>
<feature type="domain" description="RNA polymerase sigma factor 70 region 4 type 2" evidence="6">
    <location>
        <begin position="121"/>
        <end position="172"/>
    </location>
</feature>